<feature type="compositionally biased region" description="Low complexity" evidence="1">
    <location>
        <begin position="632"/>
        <end position="643"/>
    </location>
</feature>
<dbReference type="InterPro" id="IPR052895">
    <property type="entry name" value="HetReg/Transcr_Mod"/>
</dbReference>
<feature type="compositionally biased region" description="Acidic residues" evidence="1">
    <location>
        <begin position="725"/>
        <end position="739"/>
    </location>
</feature>
<dbReference type="RefSeq" id="XP_020132712.1">
    <property type="nucleotide sequence ID" value="XM_020270439.1"/>
</dbReference>
<dbReference type="STRING" id="236234.A0A1J9S978"/>
<name>A0A1J9S978_9PEZI</name>
<dbReference type="PANTHER" id="PTHR24148">
    <property type="entry name" value="ANKYRIN REPEAT DOMAIN-CONTAINING PROTEIN 39 HOMOLOG-RELATED"/>
    <property type="match status" value="1"/>
</dbReference>
<dbReference type="InterPro" id="IPR010730">
    <property type="entry name" value="HET"/>
</dbReference>
<organism evidence="3 4">
    <name type="scientific">Diplodia corticola</name>
    <dbReference type="NCBI Taxonomy" id="236234"/>
    <lineage>
        <taxon>Eukaryota</taxon>
        <taxon>Fungi</taxon>
        <taxon>Dikarya</taxon>
        <taxon>Ascomycota</taxon>
        <taxon>Pezizomycotina</taxon>
        <taxon>Dothideomycetes</taxon>
        <taxon>Dothideomycetes incertae sedis</taxon>
        <taxon>Botryosphaeriales</taxon>
        <taxon>Botryosphaeriaceae</taxon>
        <taxon>Diplodia</taxon>
    </lineage>
</organism>
<proteinExistence type="predicted"/>
<protein>
    <submittedName>
        <fullName evidence="3">Heterokaryon incompatibility protein</fullName>
    </submittedName>
</protein>
<dbReference type="OrthoDB" id="2157530at2759"/>
<evidence type="ECO:0000313" key="3">
    <source>
        <dbReference type="EMBL" id="OJD36452.1"/>
    </source>
</evidence>
<dbReference type="AlphaFoldDB" id="A0A1J9S978"/>
<feature type="domain" description="Heterokaryon incompatibility" evidence="2">
    <location>
        <begin position="196"/>
        <end position="364"/>
    </location>
</feature>
<feature type="region of interest" description="Disordered" evidence="1">
    <location>
        <begin position="82"/>
        <end position="101"/>
    </location>
</feature>
<gene>
    <name evidence="3" type="ORF">BKCO1_110008</name>
</gene>
<dbReference type="EMBL" id="MNUE01000011">
    <property type="protein sequence ID" value="OJD36452.1"/>
    <property type="molecule type" value="Genomic_DNA"/>
</dbReference>
<dbReference type="Proteomes" id="UP000183809">
    <property type="component" value="Unassembled WGS sequence"/>
</dbReference>
<evidence type="ECO:0000313" key="4">
    <source>
        <dbReference type="Proteomes" id="UP000183809"/>
    </source>
</evidence>
<evidence type="ECO:0000256" key="1">
    <source>
        <dbReference type="SAM" id="MobiDB-lite"/>
    </source>
</evidence>
<reference evidence="3 4" key="1">
    <citation type="submission" date="2016-10" db="EMBL/GenBank/DDBJ databases">
        <title>Proteomics and genomics reveal pathogen-plant mechanisms compatible with a hemibiotrophic lifestyle of Diplodia corticola.</title>
        <authorList>
            <person name="Fernandes I."/>
            <person name="De Jonge R."/>
            <person name="Van De Peer Y."/>
            <person name="Devreese B."/>
            <person name="Alves A."/>
            <person name="Esteves A.C."/>
        </authorList>
    </citation>
    <scope>NUCLEOTIDE SEQUENCE [LARGE SCALE GENOMIC DNA]</scope>
    <source>
        <strain evidence="3 4">CBS 112549</strain>
    </source>
</reference>
<feature type="region of interest" description="Disordered" evidence="1">
    <location>
        <begin position="725"/>
        <end position="745"/>
    </location>
</feature>
<feature type="region of interest" description="Disordered" evidence="1">
    <location>
        <begin position="593"/>
        <end position="643"/>
    </location>
</feature>
<sequence>MLPIIDPDVEAPPNHVPLFSTVRDLEDASSHNPLHSSPEEVLRATSVGDDLAKMIDVSWWPNDGPRFIDEKGKVLHNVAPSGQLSEDEESGSQETVTGNPPRQIVFCQPGEERSDLPADQITCVMSPSSFYETMVSMFAAMKKTGAVPAHMCPRMYEYTPLASGQNIRILTLWPGSGDTQLRCETREVTLGSGVYYEALSYTWGDQSTGTLISFNGLLLPIAPNLCSALLHLRLPDRPRTLWIDAVCINQLDNEEKSLQVQMMRDIYQEASSVIVWLGSTEDDSDAAMDLIAGDVTAGCDEATVPADFEFVLDDQPPFPESGRYPGEDYTPRGRTEGVESERAWTALYALVQRPWWSRAWVLQEYAVPKQEPTFRCGSQVVTAGELQQICSIAGEMVDSLPMPAIVAIRAGYRLDPLFMTRDTFQKESQLDLRHLLQYNLNTQATNLRDKVIALLGLTSQECRDALVPDYSKSITQIYAETAKYIIQSTGDLNILATNTNSDRKSSPPLPSWVPDWALFASRPPTLLQPSVYQASGPYAACIGPSSDPNVLEAGGIPIDRIAHVSDAIAPADVRIDTGALGRTVRKLYDQVLSASGSGSRTRHSDDDDDDDDDDRFWRTLVADRHQLPPGDSSSSPSPSYSSPAPAAFADLFELFLHPSPQTQAKTTTTTTTAPLTTEIAQVLATRRVFVTERGRLGVGPAGGRVGDVVAVLMGGEMPFLLREVGEEEEGEEEEEEGEGERDSGGLVRLVGEAYVHGVMRGEVVEELPGPGRGLEGCMVIFRIC</sequence>
<feature type="compositionally biased region" description="Basic and acidic residues" evidence="1">
    <location>
        <begin position="615"/>
        <end position="626"/>
    </location>
</feature>
<dbReference type="Pfam" id="PF26639">
    <property type="entry name" value="Het-6_barrel"/>
    <property type="match status" value="1"/>
</dbReference>
<comment type="caution">
    <text evidence="3">The sequence shown here is derived from an EMBL/GenBank/DDBJ whole genome shotgun (WGS) entry which is preliminary data.</text>
</comment>
<evidence type="ECO:0000259" key="2">
    <source>
        <dbReference type="Pfam" id="PF06985"/>
    </source>
</evidence>
<accession>A0A1J9S978</accession>
<dbReference type="GeneID" id="31010698"/>
<keyword evidence="4" id="KW-1185">Reference proteome</keyword>
<dbReference type="PANTHER" id="PTHR24148:SF82">
    <property type="entry name" value="HETEROKARYON INCOMPATIBILITY DOMAIN-CONTAINING PROTEIN"/>
    <property type="match status" value="1"/>
</dbReference>
<dbReference type="Pfam" id="PF06985">
    <property type="entry name" value="HET"/>
    <property type="match status" value="1"/>
</dbReference>